<comment type="caution">
    <text evidence="1">The sequence shown here is derived from an EMBL/GenBank/DDBJ whole genome shotgun (WGS) entry which is preliminary data.</text>
</comment>
<reference evidence="1 2" key="1">
    <citation type="submission" date="2024-06" db="EMBL/GenBank/DDBJ databases">
        <title>Genomic Encyclopedia of Type Strains, Phase IV (KMG-IV): sequencing the most valuable type-strain genomes for metagenomic binning, comparative biology and taxonomic classification.</title>
        <authorList>
            <person name="Goeker M."/>
        </authorList>
    </citation>
    <scope>NUCLEOTIDE SEQUENCE [LARGE SCALE GENOMIC DNA]</scope>
    <source>
        <strain evidence="1 2">DSM 105042</strain>
    </source>
</reference>
<gene>
    <name evidence="1" type="ORF">ABID21_000444</name>
</gene>
<dbReference type="Proteomes" id="UP001549031">
    <property type="component" value="Unassembled WGS sequence"/>
</dbReference>
<evidence type="ECO:0000313" key="2">
    <source>
        <dbReference type="Proteomes" id="UP001549031"/>
    </source>
</evidence>
<dbReference type="EMBL" id="JBEPLJ010000001">
    <property type="protein sequence ID" value="MET3584352.1"/>
    <property type="molecule type" value="Genomic_DNA"/>
</dbReference>
<name>A0ABV2H1C4_9HYPH</name>
<keyword evidence="2" id="KW-1185">Reference proteome</keyword>
<protein>
    <submittedName>
        <fullName evidence="1">Uncharacterized protein</fullName>
    </submittedName>
</protein>
<organism evidence="1 2">
    <name type="scientific">Pseudorhizobium tarimense</name>
    <dbReference type="NCBI Taxonomy" id="1079109"/>
    <lineage>
        <taxon>Bacteria</taxon>
        <taxon>Pseudomonadati</taxon>
        <taxon>Pseudomonadota</taxon>
        <taxon>Alphaproteobacteria</taxon>
        <taxon>Hyphomicrobiales</taxon>
        <taxon>Rhizobiaceae</taxon>
        <taxon>Rhizobium/Agrobacterium group</taxon>
        <taxon>Pseudorhizobium</taxon>
    </lineage>
</organism>
<accession>A0ABV2H1C4</accession>
<sequence length="29" mass="3306">MLEVDEAQFDGAQMQALYDGDAYPLTRRT</sequence>
<evidence type="ECO:0000313" key="1">
    <source>
        <dbReference type="EMBL" id="MET3584352.1"/>
    </source>
</evidence>
<proteinExistence type="predicted"/>